<evidence type="ECO:0000313" key="8">
    <source>
        <dbReference type="Proteomes" id="UP000316292"/>
    </source>
</evidence>
<dbReference type="PROSITE" id="PS00962">
    <property type="entry name" value="RIBOSOMAL_S2_1"/>
    <property type="match status" value="1"/>
</dbReference>
<protein>
    <recommendedName>
        <fullName evidence="4 5">Small ribosomal subunit protein uS2</fullName>
    </recommendedName>
</protein>
<dbReference type="PANTHER" id="PTHR12534:SF0">
    <property type="entry name" value="SMALL RIBOSOMAL SUBUNIT PROTEIN US2M"/>
    <property type="match status" value="1"/>
</dbReference>
<comment type="similarity">
    <text evidence="1 5">Belongs to the universal ribosomal protein uS2 family.</text>
</comment>
<dbReference type="GO" id="GO:0006412">
    <property type="term" value="P:translation"/>
    <property type="evidence" value="ECO:0007669"/>
    <property type="project" value="UniProtKB-UniRule"/>
</dbReference>
<dbReference type="Gene3D" id="3.40.50.10490">
    <property type="entry name" value="Glucose-6-phosphate isomerase like protein, domain 1"/>
    <property type="match status" value="1"/>
</dbReference>
<dbReference type="PRINTS" id="PR00395">
    <property type="entry name" value="RIBOSOMALS2"/>
</dbReference>
<dbReference type="EMBL" id="VBOV01000104">
    <property type="protein sequence ID" value="TMQ59317.1"/>
    <property type="molecule type" value="Genomic_DNA"/>
</dbReference>
<dbReference type="CDD" id="cd01425">
    <property type="entry name" value="RPS2"/>
    <property type="match status" value="1"/>
</dbReference>
<dbReference type="HAMAP" id="MF_00291_B">
    <property type="entry name" value="Ribosomal_uS2_B"/>
    <property type="match status" value="1"/>
</dbReference>
<evidence type="ECO:0000256" key="4">
    <source>
        <dbReference type="ARBA" id="ARBA00035256"/>
    </source>
</evidence>
<name>A0A538S9F7_UNCEI</name>
<dbReference type="Pfam" id="PF00318">
    <property type="entry name" value="Ribosomal_S2"/>
    <property type="match status" value="1"/>
</dbReference>
<keyword evidence="3 5" id="KW-0687">Ribonucleoprotein</keyword>
<dbReference type="PANTHER" id="PTHR12534">
    <property type="entry name" value="30S RIBOSOMAL PROTEIN S2 PROKARYOTIC AND ORGANELLAR"/>
    <property type="match status" value="1"/>
</dbReference>
<dbReference type="NCBIfam" id="TIGR01011">
    <property type="entry name" value="rpsB_bact"/>
    <property type="match status" value="1"/>
</dbReference>
<evidence type="ECO:0000313" key="7">
    <source>
        <dbReference type="EMBL" id="TMQ59317.1"/>
    </source>
</evidence>
<evidence type="ECO:0000256" key="5">
    <source>
        <dbReference type="HAMAP-Rule" id="MF_00291"/>
    </source>
</evidence>
<dbReference type="InterPro" id="IPR023591">
    <property type="entry name" value="Ribosomal_uS2_flav_dom_sf"/>
</dbReference>
<keyword evidence="2 5" id="KW-0689">Ribosomal protein</keyword>
<evidence type="ECO:0000256" key="2">
    <source>
        <dbReference type="ARBA" id="ARBA00022980"/>
    </source>
</evidence>
<evidence type="ECO:0000256" key="1">
    <source>
        <dbReference type="ARBA" id="ARBA00006242"/>
    </source>
</evidence>
<evidence type="ECO:0000256" key="3">
    <source>
        <dbReference type="ARBA" id="ARBA00023274"/>
    </source>
</evidence>
<evidence type="ECO:0000313" key="6">
    <source>
        <dbReference type="EMBL" id="TMQ48011.1"/>
    </source>
</evidence>
<accession>A0A538S9F7</accession>
<dbReference type="Gene3D" id="1.10.287.610">
    <property type="entry name" value="Helix hairpin bin"/>
    <property type="match status" value="1"/>
</dbReference>
<dbReference type="InterPro" id="IPR001865">
    <property type="entry name" value="Ribosomal_uS2"/>
</dbReference>
<dbReference type="GO" id="GO:0022627">
    <property type="term" value="C:cytosolic small ribosomal subunit"/>
    <property type="evidence" value="ECO:0007669"/>
    <property type="project" value="TreeGrafter"/>
</dbReference>
<dbReference type="AlphaFoldDB" id="A0A538S9F7"/>
<dbReference type="EMBL" id="VBOR01000090">
    <property type="protein sequence ID" value="TMQ48011.1"/>
    <property type="molecule type" value="Genomic_DNA"/>
</dbReference>
<sequence length="254" mass="28300">MAEIGMKELLEAGVHFGHQTRRWNPKMKKFIFIERNGIYIIDLQKTLKALADARAMLEAVSRKGGAVLFVGTKKQAKDAIRDEAERCGMPYVNERWLGGMLTNFKTIKSNIRRFKDIEKMAQDGTLEKLSKKEQSQIDKERTRLAKIFTGIKEMTQLPAAIFVIDTKKERIAVAETNRLAIPVIGVVDTNCDPEVVDYPLPGNDDAIRSIRLFARFVSDTILGARQEAQEGADVVAPEYPPAEGPAVPDVVASA</sequence>
<dbReference type="Proteomes" id="UP000320913">
    <property type="component" value="Unassembled WGS sequence"/>
</dbReference>
<evidence type="ECO:0000313" key="9">
    <source>
        <dbReference type="Proteomes" id="UP000320913"/>
    </source>
</evidence>
<dbReference type="InterPro" id="IPR005706">
    <property type="entry name" value="Ribosomal_uS2_bac/mit/plastid"/>
</dbReference>
<gene>
    <name evidence="5 6" type="primary">rpsB</name>
    <name evidence="6" type="ORF">E6K71_08425</name>
    <name evidence="7" type="ORF">E6K75_04300</name>
</gene>
<dbReference type="SUPFAM" id="SSF52313">
    <property type="entry name" value="Ribosomal protein S2"/>
    <property type="match status" value="1"/>
</dbReference>
<dbReference type="Proteomes" id="UP000316292">
    <property type="component" value="Unassembled WGS sequence"/>
</dbReference>
<reference evidence="8 9" key="1">
    <citation type="journal article" date="2019" name="Nat. Microbiol.">
        <title>Mediterranean grassland soil C-N compound turnover is dependent on rainfall and depth, and is mediated by genomically divergent microorganisms.</title>
        <authorList>
            <person name="Diamond S."/>
            <person name="Andeer P.F."/>
            <person name="Li Z."/>
            <person name="Crits-Christoph A."/>
            <person name="Burstein D."/>
            <person name="Anantharaman K."/>
            <person name="Lane K.R."/>
            <person name="Thomas B.C."/>
            <person name="Pan C."/>
            <person name="Northen T.R."/>
            <person name="Banfield J.F."/>
        </authorList>
    </citation>
    <scope>NUCLEOTIDE SEQUENCE [LARGE SCALE GENOMIC DNA]</scope>
    <source>
        <strain evidence="6">WS_1</strain>
        <strain evidence="7">WS_5</strain>
    </source>
</reference>
<dbReference type="InterPro" id="IPR018130">
    <property type="entry name" value="Ribosomal_uS2_CS"/>
</dbReference>
<comment type="caution">
    <text evidence="6">The sequence shown here is derived from an EMBL/GenBank/DDBJ whole genome shotgun (WGS) entry which is preliminary data.</text>
</comment>
<organism evidence="6 8">
    <name type="scientific">Eiseniibacteriota bacterium</name>
    <dbReference type="NCBI Taxonomy" id="2212470"/>
    <lineage>
        <taxon>Bacteria</taxon>
        <taxon>Candidatus Eiseniibacteriota</taxon>
    </lineage>
</organism>
<dbReference type="GO" id="GO:0003735">
    <property type="term" value="F:structural constituent of ribosome"/>
    <property type="evidence" value="ECO:0007669"/>
    <property type="project" value="InterPro"/>
</dbReference>
<proteinExistence type="inferred from homology"/>
<dbReference type="FunFam" id="1.10.287.610:FF:000001">
    <property type="entry name" value="30S ribosomal protein S2"/>
    <property type="match status" value="1"/>
</dbReference>